<proteinExistence type="predicted"/>
<sequence length="177" mass="19344">MSNGNQELKQKPSIFLKIGPFKGESRDNDHKDWIELLDFHFEVVQPRSATGSSTGGHTAARSEISTINIVKEADLSSTAFLQAAANGSTLDKMTVNVRRADGKDGKAINYRVFEAMNIVVSKVRTYVGSNGLLMEDIQLSIATMKDTYTAQGIEGGPKGNSTFQYSWSKNTPQYTAS</sequence>
<dbReference type="InterPro" id="IPR008514">
    <property type="entry name" value="T6SS_Hcp"/>
</dbReference>
<dbReference type="SUPFAM" id="SSF141452">
    <property type="entry name" value="Hcp1-like"/>
    <property type="match status" value="1"/>
</dbReference>
<gene>
    <name evidence="1" type="ORF">GLE_0449</name>
</gene>
<dbReference type="Pfam" id="PF05638">
    <property type="entry name" value="T6SS_HCP"/>
    <property type="match status" value="1"/>
</dbReference>
<dbReference type="KEGG" id="lez:GLE_0449"/>
<dbReference type="EMBL" id="CP013140">
    <property type="protein sequence ID" value="ALN55807.1"/>
    <property type="molecule type" value="Genomic_DNA"/>
</dbReference>
<dbReference type="InterPro" id="IPR053165">
    <property type="entry name" value="HSI-I_assembly_Hcp1"/>
</dbReference>
<dbReference type="PANTHER" id="PTHR36152">
    <property type="entry name" value="CYTOPLASMIC PROTEIN-RELATED"/>
    <property type="match status" value="1"/>
</dbReference>
<dbReference type="STRING" id="69.GLE_0449"/>
<dbReference type="OrthoDB" id="4865570at2"/>
<dbReference type="AlphaFoldDB" id="A0A0S2DBG8"/>
<accession>A0A0S2DBG8</accession>
<reference evidence="1 2" key="1">
    <citation type="submission" date="2015-11" db="EMBL/GenBank/DDBJ databases">
        <title>Genome sequences of Lysobacter enzymogenes strain C3 and Lysobacter antibioticus ATCC 29479.</title>
        <authorList>
            <person name="Kobayashi D.Y."/>
        </authorList>
    </citation>
    <scope>NUCLEOTIDE SEQUENCE [LARGE SCALE GENOMIC DNA]</scope>
    <source>
        <strain evidence="1 2">C3</strain>
    </source>
</reference>
<dbReference type="PATRIC" id="fig|69.6.peg.447"/>
<dbReference type="Gene3D" id="2.30.110.20">
    <property type="entry name" value="Hcp1-like"/>
    <property type="match status" value="1"/>
</dbReference>
<protein>
    <submittedName>
        <fullName evidence="1">Uncharacterized protein</fullName>
    </submittedName>
</protein>
<dbReference type="Proteomes" id="UP000061569">
    <property type="component" value="Chromosome"/>
</dbReference>
<evidence type="ECO:0000313" key="1">
    <source>
        <dbReference type="EMBL" id="ALN55807.1"/>
    </source>
</evidence>
<dbReference type="PANTHER" id="PTHR36152:SF1">
    <property type="entry name" value="UBIQUITIN-LIKE DOMAIN-CONTAINING PROTEIN"/>
    <property type="match status" value="1"/>
</dbReference>
<name>A0A0S2DBG8_LYSEN</name>
<dbReference type="RefSeq" id="WP_057946044.1">
    <property type="nucleotide sequence ID" value="NZ_CP067396.1"/>
</dbReference>
<dbReference type="InterPro" id="IPR036624">
    <property type="entry name" value="Hcp1-lik_sf"/>
</dbReference>
<evidence type="ECO:0000313" key="2">
    <source>
        <dbReference type="Proteomes" id="UP000061569"/>
    </source>
</evidence>
<organism evidence="1 2">
    <name type="scientific">Lysobacter enzymogenes</name>
    <dbReference type="NCBI Taxonomy" id="69"/>
    <lineage>
        <taxon>Bacteria</taxon>
        <taxon>Pseudomonadati</taxon>
        <taxon>Pseudomonadota</taxon>
        <taxon>Gammaproteobacteria</taxon>
        <taxon>Lysobacterales</taxon>
        <taxon>Lysobacteraceae</taxon>
        <taxon>Lysobacter</taxon>
    </lineage>
</organism>